<dbReference type="NCBIfam" id="NF008691">
    <property type="entry name" value="PRK11713.1-4"/>
    <property type="match status" value="1"/>
</dbReference>
<dbReference type="SUPFAM" id="SSF88697">
    <property type="entry name" value="PUA domain-like"/>
    <property type="match status" value="1"/>
</dbReference>
<dbReference type="PIRSF" id="PIRSF015601">
    <property type="entry name" value="MTase_slr0722"/>
    <property type="match status" value="1"/>
</dbReference>
<evidence type="ECO:0000256" key="11">
    <source>
        <dbReference type="ARBA" id="ARBA00047944"/>
    </source>
</evidence>
<reference evidence="15 16" key="1">
    <citation type="submission" date="2018-06" db="EMBL/GenBank/DDBJ databases">
        <authorList>
            <consortium name="Pathogen Informatics"/>
            <person name="Doyle S."/>
        </authorList>
    </citation>
    <scope>NUCLEOTIDE SEQUENCE [LARGE SCALE GENOMIC DNA]</scope>
    <source>
        <strain evidence="15 16">NCTC12278</strain>
    </source>
</reference>
<evidence type="ECO:0000256" key="2">
    <source>
        <dbReference type="ARBA" id="ARBA00005528"/>
    </source>
</evidence>
<evidence type="ECO:0000256" key="1">
    <source>
        <dbReference type="ARBA" id="ARBA00004496"/>
    </source>
</evidence>
<accession>A0A2X3WA49</accession>
<comment type="similarity">
    <text evidence="2 12">Belongs to the RNA methyltransferase RsmE family.</text>
</comment>
<keyword evidence="6 12" id="KW-0698">rRNA processing</keyword>
<dbReference type="PANTHER" id="PTHR30027">
    <property type="entry name" value="RIBOSOMAL RNA SMALL SUBUNIT METHYLTRANSFERASE E"/>
    <property type="match status" value="1"/>
</dbReference>
<dbReference type="OrthoDB" id="9815641at2"/>
<evidence type="ECO:0000256" key="9">
    <source>
        <dbReference type="ARBA" id="ARBA00022691"/>
    </source>
</evidence>
<dbReference type="InterPro" id="IPR029026">
    <property type="entry name" value="tRNA_m1G_MTases_N"/>
</dbReference>
<evidence type="ECO:0000256" key="6">
    <source>
        <dbReference type="ARBA" id="ARBA00022552"/>
    </source>
</evidence>
<dbReference type="RefSeq" id="WP_018030511.1">
    <property type="nucleotide sequence ID" value="NZ_LS483343.1"/>
</dbReference>
<evidence type="ECO:0000259" key="14">
    <source>
        <dbReference type="Pfam" id="PF20260"/>
    </source>
</evidence>
<proteinExistence type="inferred from homology"/>
<keyword evidence="8 12" id="KW-0808">Transferase</keyword>
<dbReference type="SUPFAM" id="SSF75217">
    <property type="entry name" value="alpha/beta knot"/>
    <property type="match status" value="1"/>
</dbReference>
<dbReference type="InterPro" id="IPR046886">
    <property type="entry name" value="RsmE_MTase_dom"/>
</dbReference>
<dbReference type="STRING" id="1123303.GCA_000372425_01188"/>
<keyword evidence="5 12" id="KW-0963">Cytoplasm</keyword>
<organism evidence="15 16">
    <name type="scientific">Streptococcus ferus</name>
    <dbReference type="NCBI Taxonomy" id="1345"/>
    <lineage>
        <taxon>Bacteria</taxon>
        <taxon>Bacillati</taxon>
        <taxon>Bacillota</taxon>
        <taxon>Bacilli</taxon>
        <taxon>Lactobacillales</taxon>
        <taxon>Streptococcaceae</taxon>
        <taxon>Streptococcus</taxon>
    </lineage>
</organism>
<dbReference type="AlphaFoldDB" id="A0A2X3WA49"/>
<comment type="catalytic activity">
    <reaction evidence="11 12">
        <text>uridine(1498) in 16S rRNA + S-adenosyl-L-methionine = N(3)-methyluridine(1498) in 16S rRNA + S-adenosyl-L-homocysteine + H(+)</text>
        <dbReference type="Rhea" id="RHEA:42920"/>
        <dbReference type="Rhea" id="RHEA-COMP:10283"/>
        <dbReference type="Rhea" id="RHEA-COMP:10284"/>
        <dbReference type="ChEBI" id="CHEBI:15378"/>
        <dbReference type="ChEBI" id="CHEBI:57856"/>
        <dbReference type="ChEBI" id="CHEBI:59789"/>
        <dbReference type="ChEBI" id="CHEBI:65315"/>
        <dbReference type="ChEBI" id="CHEBI:74502"/>
        <dbReference type="EC" id="2.1.1.193"/>
    </reaction>
</comment>
<evidence type="ECO:0000313" key="16">
    <source>
        <dbReference type="Proteomes" id="UP000249495"/>
    </source>
</evidence>
<dbReference type="NCBIfam" id="TIGR00046">
    <property type="entry name" value="RsmE family RNA methyltransferase"/>
    <property type="match status" value="1"/>
</dbReference>
<comment type="function">
    <text evidence="10 12">Specifically methylates the N3 position of the uracil ring of uridine 1498 (m3U1498) in 16S rRNA. Acts on the fully assembled 30S ribosomal subunit.</text>
</comment>
<feature type="domain" description="Ribosomal RNA small subunit methyltransferase E methyltransferase" evidence="13">
    <location>
        <begin position="70"/>
        <end position="239"/>
    </location>
</feature>
<dbReference type="Gene3D" id="3.40.1280.10">
    <property type="match status" value="1"/>
</dbReference>
<keyword evidence="16" id="KW-1185">Reference proteome</keyword>
<evidence type="ECO:0000256" key="7">
    <source>
        <dbReference type="ARBA" id="ARBA00022603"/>
    </source>
</evidence>
<dbReference type="Pfam" id="PF04452">
    <property type="entry name" value="Methyltrans_RNA"/>
    <property type="match status" value="1"/>
</dbReference>
<evidence type="ECO:0000256" key="3">
    <source>
        <dbReference type="ARBA" id="ARBA00012328"/>
    </source>
</evidence>
<dbReference type="InterPro" id="IPR046887">
    <property type="entry name" value="RsmE_PUA-like"/>
</dbReference>
<evidence type="ECO:0000313" key="15">
    <source>
        <dbReference type="EMBL" id="SQF41216.1"/>
    </source>
</evidence>
<dbReference type="InterPro" id="IPR015947">
    <property type="entry name" value="PUA-like_sf"/>
</dbReference>
<comment type="subcellular location">
    <subcellularLocation>
        <location evidence="1 12">Cytoplasm</location>
    </subcellularLocation>
</comment>
<feature type="domain" description="Ribosomal RNA small subunit methyltransferase E PUA-like" evidence="14">
    <location>
        <begin position="17"/>
        <end position="62"/>
    </location>
</feature>
<evidence type="ECO:0000256" key="10">
    <source>
        <dbReference type="ARBA" id="ARBA00025699"/>
    </source>
</evidence>
<dbReference type="InterPro" id="IPR006700">
    <property type="entry name" value="RsmE"/>
</dbReference>
<name>A0A2X3WA49_9STRE</name>
<dbReference type="Pfam" id="PF20260">
    <property type="entry name" value="PUA_4"/>
    <property type="match status" value="1"/>
</dbReference>
<dbReference type="EC" id="2.1.1.193" evidence="3 12"/>
<dbReference type="EMBL" id="LS483343">
    <property type="protein sequence ID" value="SQF41216.1"/>
    <property type="molecule type" value="Genomic_DNA"/>
</dbReference>
<dbReference type="InterPro" id="IPR029028">
    <property type="entry name" value="Alpha/beta_knot_MTases"/>
</dbReference>
<keyword evidence="9 12" id="KW-0949">S-adenosyl-L-methionine</keyword>
<dbReference type="FunFam" id="3.40.1280.10:FF:000020">
    <property type="entry name" value="Ribosomal RNA small subunit methyltransferase E"/>
    <property type="match status" value="1"/>
</dbReference>
<evidence type="ECO:0000256" key="12">
    <source>
        <dbReference type="PIRNR" id="PIRNR015601"/>
    </source>
</evidence>
<gene>
    <name evidence="15" type="primary">rsmE</name>
    <name evidence="15" type="ORF">NCTC12278_01816</name>
</gene>
<dbReference type="PANTHER" id="PTHR30027:SF3">
    <property type="entry name" value="16S RRNA (URACIL(1498)-N(3))-METHYLTRANSFERASE"/>
    <property type="match status" value="1"/>
</dbReference>
<dbReference type="GO" id="GO:0070042">
    <property type="term" value="F:rRNA (uridine-N3-)-methyltransferase activity"/>
    <property type="evidence" value="ECO:0007669"/>
    <property type="project" value="TreeGrafter"/>
</dbReference>
<sequence length="250" mass="27619">MQQYFVKGKAEELVTITDKDTAKHMFSVMRLAEGDEVVLVFEDGIKRLARVVSSSQQQLEIVQELKDDVELPVQVTIASGFPKGDKLDFVTQKATELGAAGIWAYPADWSVVKWDSKKLAKKVEKLEKIAQGAAEQSKRNRLPDIRLFDKKADFLAQLAAFDKIFIAYEESAKAGEMARLAQELQAVEANQKILFIFGPEGGISPKEIETFEQAGGIPVGLGPRILRTETAPLYALSAVSYAVELTSRPD</sequence>
<dbReference type="GO" id="GO:0005737">
    <property type="term" value="C:cytoplasm"/>
    <property type="evidence" value="ECO:0007669"/>
    <property type="project" value="UniProtKB-SubCell"/>
</dbReference>
<evidence type="ECO:0000256" key="5">
    <source>
        <dbReference type="ARBA" id="ARBA00022490"/>
    </source>
</evidence>
<dbReference type="KEGG" id="sfer:NCTC12278_01816"/>
<evidence type="ECO:0000256" key="4">
    <source>
        <dbReference type="ARBA" id="ARBA00013673"/>
    </source>
</evidence>
<dbReference type="CDD" id="cd18084">
    <property type="entry name" value="RsmE-like"/>
    <property type="match status" value="1"/>
</dbReference>
<protein>
    <recommendedName>
        <fullName evidence="4 12">Ribosomal RNA small subunit methyltransferase E</fullName>
        <ecNumber evidence="3 12">2.1.1.193</ecNumber>
    </recommendedName>
</protein>
<evidence type="ECO:0000259" key="13">
    <source>
        <dbReference type="Pfam" id="PF04452"/>
    </source>
</evidence>
<dbReference type="Proteomes" id="UP000249495">
    <property type="component" value="Chromosome 1"/>
</dbReference>
<evidence type="ECO:0000256" key="8">
    <source>
        <dbReference type="ARBA" id="ARBA00022679"/>
    </source>
</evidence>
<dbReference type="GO" id="GO:0070475">
    <property type="term" value="P:rRNA base methylation"/>
    <property type="evidence" value="ECO:0007669"/>
    <property type="project" value="TreeGrafter"/>
</dbReference>
<keyword evidence="7 12" id="KW-0489">Methyltransferase</keyword>